<dbReference type="GO" id="GO:0000054">
    <property type="term" value="P:ribosomal subunit export from nucleus"/>
    <property type="evidence" value="ECO:0007669"/>
    <property type="project" value="TreeGrafter"/>
</dbReference>
<gene>
    <name evidence="8" type="ORF">DPMN_129332</name>
</gene>
<sequence>VGYPNVGKSSTINAILKMKKVPVSATPGRTKHFQTLYVDPELMLCDCPGLVFPSFVTTKADLVVSGILPIDQMRDYIPPSQLLCERLPRWVLETTYGINLPAPGEGEDPHRPPTAYELLNTYGAMRGYMTYRAVPDMPRSSRYLLKDYVNGKLLYCHPPPDVDSEAFNKFEERRPVKAGPTGSGDMPGSSDNTQPLPPSKIDADFFRKCSRQTVEEAQQQGQERETKAGLRPSYVCRHGAWKRMYEM</sequence>
<dbReference type="InterPro" id="IPR043358">
    <property type="entry name" value="GNL1-like"/>
</dbReference>
<dbReference type="PANTHER" id="PTHR45709:SF2">
    <property type="entry name" value="LARGE SUBUNIT GTPASE 1 HOMOLOG"/>
    <property type="match status" value="1"/>
</dbReference>
<reference evidence="8" key="1">
    <citation type="journal article" date="2019" name="bioRxiv">
        <title>The Genome of the Zebra Mussel, Dreissena polymorpha: A Resource for Invasive Species Research.</title>
        <authorList>
            <person name="McCartney M.A."/>
            <person name="Auch B."/>
            <person name="Kono T."/>
            <person name="Mallez S."/>
            <person name="Zhang Y."/>
            <person name="Obille A."/>
            <person name="Becker A."/>
            <person name="Abrahante J.E."/>
            <person name="Garbe J."/>
            <person name="Badalamenti J.P."/>
            <person name="Herman A."/>
            <person name="Mangelson H."/>
            <person name="Liachko I."/>
            <person name="Sullivan S."/>
            <person name="Sone E.D."/>
            <person name="Koren S."/>
            <person name="Silverstein K.A.T."/>
            <person name="Beckman K.B."/>
            <person name="Gohl D.M."/>
        </authorList>
    </citation>
    <scope>NUCLEOTIDE SEQUENCE</scope>
    <source>
        <strain evidence="8">Duluth1</strain>
        <tissue evidence="8">Whole animal</tissue>
    </source>
</reference>
<dbReference type="Proteomes" id="UP000828390">
    <property type="component" value="Unassembled WGS sequence"/>
</dbReference>
<accession>A0A9D4H2I7</accession>
<name>A0A9D4H2I7_DREPO</name>
<keyword evidence="1" id="KW-0963">Cytoplasm</keyword>
<comment type="caution">
    <text evidence="8">The sequence shown here is derived from an EMBL/GenBank/DDBJ whole genome shotgun (WGS) entry which is preliminary data.</text>
</comment>
<evidence type="ECO:0000256" key="2">
    <source>
        <dbReference type="ARBA" id="ARBA00022741"/>
    </source>
</evidence>
<evidence type="ECO:0000256" key="6">
    <source>
        <dbReference type="SAM" id="MobiDB-lite"/>
    </source>
</evidence>
<reference evidence="8" key="2">
    <citation type="submission" date="2020-11" db="EMBL/GenBank/DDBJ databases">
        <authorList>
            <person name="McCartney M.A."/>
            <person name="Auch B."/>
            <person name="Kono T."/>
            <person name="Mallez S."/>
            <person name="Becker A."/>
            <person name="Gohl D.M."/>
            <person name="Silverstein K.A.T."/>
            <person name="Koren S."/>
            <person name="Bechman K.B."/>
            <person name="Herman A."/>
            <person name="Abrahante J.E."/>
            <person name="Garbe J."/>
        </authorList>
    </citation>
    <scope>NUCLEOTIDE SEQUENCE</scope>
    <source>
        <strain evidence="8">Duluth1</strain>
        <tissue evidence="8">Whole animal</tissue>
    </source>
</reference>
<feature type="domain" description="G" evidence="7">
    <location>
        <begin position="1"/>
        <end position="51"/>
    </location>
</feature>
<evidence type="ECO:0000256" key="4">
    <source>
        <dbReference type="ARBA" id="ARBA00023134"/>
    </source>
</evidence>
<protein>
    <recommendedName>
        <fullName evidence="5">Large subunit GTPase 1 homolog</fullName>
    </recommendedName>
</protein>
<evidence type="ECO:0000256" key="5">
    <source>
        <dbReference type="ARBA" id="ARBA00040145"/>
    </source>
</evidence>
<feature type="non-terminal residue" evidence="8">
    <location>
        <position position="1"/>
    </location>
</feature>
<dbReference type="AlphaFoldDB" id="A0A9D4H2I7"/>
<keyword evidence="9" id="KW-1185">Reference proteome</keyword>
<organism evidence="8 9">
    <name type="scientific">Dreissena polymorpha</name>
    <name type="common">Zebra mussel</name>
    <name type="synonym">Mytilus polymorpha</name>
    <dbReference type="NCBI Taxonomy" id="45954"/>
    <lineage>
        <taxon>Eukaryota</taxon>
        <taxon>Metazoa</taxon>
        <taxon>Spiralia</taxon>
        <taxon>Lophotrochozoa</taxon>
        <taxon>Mollusca</taxon>
        <taxon>Bivalvia</taxon>
        <taxon>Autobranchia</taxon>
        <taxon>Heteroconchia</taxon>
        <taxon>Euheterodonta</taxon>
        <taxon>Imparidentia</taxon>
        <taxon>Neoheterodontei</taxon>
        <taxon>Myida</taxon>
        <taxon>Dreissenoidea</taxon>
        <taxon>Dreissenidae</taxon>
        <taxon>Dreissena</taxon>
    </lineage>
</organism>
<evidence type="ECO:0000256" key="1">
    <source>
        <dbReference type="ARBA" id="ARBA00022490"/>
    </source>
</evidence>
<feature type="compositionally biased region" description="Polar residues" evidence="6">
    <location>
        <begin position="211"/>
        <end position="221"/>
    </location>
</feature>
<evidence type="ECO:0000256" key="3">
    <source>
        <dbReference type="ARBA" id="ARBA00022801"/>
    </source>
</evidence>
<dbReference type="EMBL" id="JAIWYP010000005">
    <property type="protein sequence ID" value="KAH3827395.1"/>
    <property type="molecule type" value="Genomic_DNA"/>
</dbReference>
<dbReference type="Gene3D" id="3.40.50.300">
    <property type="entry name" value="P-loop containing nucleotide triphosphate hydrolases"/>
    <property type="match status" value="1"/>
</dbReference>
<dbReference type="GO" id="GO:0003924">
    <property type="term" value="F:GTPase activity"/>
    <property type="evidence" value="ECO:0007669"/>
    <property type="project" value="InterPro"/>
</dbReference>
<evidence type="ECO:0000313" key="9">
    <source>
        <dbReference type="Proteomes" id="UP000828390"/>
    </source>
</evidence>
<dbReference type="GO" id="GO:0005829">
    <property type="term" value="C:cytosol"/>
    <property type="evidence" value="ECO:0007669"/>
    <property type="project" value="TreeGrafter"/>
</dbReference>
<keyword evidence="4" id="KW-0342">GTP-binding</keyword>
<evidence type="ECO:0000313" key="8">
    <source>
        <dbReference type="EMBL" id="KAH3827395.1"/>
    </source>
</evidence>
<dbReference type="InterPro" id="IPR027417">
    <property type="entry name" value="P-loop_NTPase"/>
</dbReference>
<keyword evidence="3" id="KW-0378">Hydrolase</keyword>
<dbReference type="GO" id="GO:0005525">
    <property type="term" value="F:GTP binding"/>
    <property type="evidence" value="ECO:0007669"/>
    <property type="project" value="UniProtKB-KW"/>
</dbReference>
<proteinExistence type="predicted"/>
<keyword evidence="2" id="KW-0547">Nucleotide-binding</keyword>
<dbReference type="PANTHER" id="PTHR45709">
    <property type="entry name" value="LARGE SUBUNIT GTPASE 1 HOMOLOG-RELATED"/>
    <property type="match status" value="1"/>
</dbReference>
<feature type="region of interest" description="Disordered" evidence="6">
    <location>
        <begin position="173"/>
        <end position="230"/>
    </location>
</feature>
<evidence type="ECO:0000259" key="7">
    <source>
        <dbReference type="Pfam" id="PF01926"/>
    </source>
</evidence>
<dbReference type="InterPro" id="IPR006073">
    <property type="entry name" value="GTP-bd"/>
</dbReference>
<dbReference type="Pfam" id="PF01926">
    <property type="entry name" value="MMR_HSR1"/>
    <property type="match status" value="1"/>
</dbReference>
<dbReference type="SUPFAM" id="SSF52540">
    <property type="entry name" value="P-loop containing nucleoside triphosphate hydrolases"/>
    <property type="match status" value="1"/>
</dbReference>